<gene>
    <name evidence="2" type="ORF">NIG5292_00848</name>
</gene>
<feature type="transmembrane region" description="Helical" evidence="1">
    <location>
        <begin position="105"/>
        <end position="123"/>
    </location>
</feature>
<keyword evidence="1" id="KW-0812">Transmembrane</keyword>
<protein>
    <recommendedName>
        <fullName evidence="4">Integral membrane protein</fullName>
    </recommendedName>
</protein>
<feature type="transmembrane region" description="Helical" evidence="1">
    <location>
        <begin position="129"/>
        <end position="148"/>
    </location>
</feature>
<evidence type="ECO:0000256" key="1">
    <source>
        <dbReference type="SAM" id="Phobius"/>
    </source>
</evidence>
<name>A0A0U1NJU4_9RHOB</name>
<dbReference type="STRING" id="282199.GCA_001049735_00848"/>
<sequence>MKFFQSRKTGTKATRTKRCSQRLNKKALALIGGGFFFLTRSKSSILNCGKTYNGKAVASIANSQEQPNFWARIDTQATDDMPYQITNQNPCTITLWPHQSMTPQGFVWFIGITSSLIFLPAIAILGSPVVWGLLPFFIIALWAVWSAIRRNQKDAAVRETLTIDCETTALSRINPRAPAQNWQANTYWVSAHMHTKAGPVENYVTLKGANREVELGAFLSADERVTLYDDVQRLLKEHREATLSYSADP</sequence>
<organism evidence="2 3">
    <name type="scientific">Nereida ignava</name>
    <dbReference type="NCBI Taxonomy" id="282199"/>
    <lineage>
        <taxon>Bacteria</taxon>
        <taxon>Pseudomonadati</taxon>
        <taxon>Pseudomonadota</taxon>
        <taxon>Alphaproteobacteria</taxon>
        <taxon>Rhodobacterales</taxon>
        <taxon>Roseobacteraceae</taxon>
        <taxon>Nereida</taxon>
    </lineage>
</organism>
<dbReference type="EMBL" id="CVQV01000004">
    <property type="protein sequence ID" value="CRK74809.1"/>
    <property type="molecule type" value="Genomic_DNA"/>
</dbReference>
<evidence type="ECO:0000313" key="3">
    <source>
        <dbReference type="Proteomes" id="UP000048949"/>
    </source>
</evidence>
<evidence type="ECO:0000313" key="2">
    <source>
        <dbReference type="EMBL" id="CRK74809.1"/>
    </source>
</evidence>
<keyword evidence="1" id="KW-1133">Transmembrane helix</keyword>
<accession>A0A0U1NJU4</accession>
<evidence type="ECO:0008006" key="4">
    <source>
        <dbReference type="Google" id="ProtNLM"/>
    </source>
</evidence>
<keyword evidence="1" id="KW-0472">Membrane</keyword>
<dbReference type="AlphaFoldDB" id="A0A0U1NJU4"/>
<proteinExistence type="predicted"/>
<reference evidence="2 3" key="1">
    <citation type="submission" date="2015-04" db="EMBL/GenBank/DDBJ databases">
        <authorList>
            <person name="Syromyatnikov M.Y."/>
            <person name="Popov V.N."/>
        </authorList>
    </citation>
    <scope>NUCLEOTIDE SEQUENCE [LARGE SCALE GENOMIC DNA]</scope>
    <source>
        <strain evidence="2 3">CECT 5292</strain>
    </source>
</reference>
<dbReference type="Proteomes" id="UP000048949">
    <property type="component" value="Unassembled WGS sequence"/>
</dbReference>
<dbReference type="Pfam" id="PF10003">
    <property type="entry name" value="DUF2244"/>
    <property type="match status" value="1"/>
</dbReference>
<dbReference type="InterPro" id="IPR019253">
    <property type="entry name" value="DUF2244_TM"/>
</dbReference>
<keyword evidence="3" id="KW-1185">Reference proteome</keyword>